<protein>
    <recommendedName>
        <fullName evidence="4">tRNA pseudouridine synthase A</fullName>
        <ecNumber evidence="4">5.4.99.12</ecNumber>
    </recommendedName>
    <alternativeName>
        <fullName evidence="4">tRNA pseudouridine(38-40) synthase</fullName>
    </alternativeName>
    <alternativeName>
        <fullName evidence="4">tRNA pseudouridylate synthase I</fullName>
    </alternativeName>
    <alternativeName>
        <fullName evidence="4">tRNA-uridine isomerase I</fullName>
    </alternativeName>
</protein>
<dbReference type="InterPro" id="IPR020095">
    <property type="entry name" value="PsdUridine_synth_TruA_C"/>
</dbReference>
<comment type="function">
    <text evidence="4">Formation of pseudouridine at positions 38, 39 and 40 in the anticodon stem and loop of transfer RNAs.</text>
</comment>
<dbReference type="GO" id="GO:0003723">
    <property type="term" value="F:RNA binding"/>
    <property type="evidence" value="ECO:0007669"/>
    <property type="project" value="InterPro"/>
</dbReference>
<sequence length="242" mass="26714">MASIRLTIAYDGTPFAGWARQPGQLTVQGELERALATVCRGPVALTVAGRTDRGVHAWRQVASYPGALPDRTAGVNALLPPEIVLLDAQPEPDGFDARRDARSRTYCYRVLARRARDPFEQRRALHWPYPADLGALEACAAALVGEHDFTAFTPTETDHVRFERVVSDARWDRDGDILRFWITADAFMRNMNRALVGTMLEVAGGRRTLEAFTELLEGRPRAQAGPTAPPHGLYLAGVSYDD</sequence>
<evidence type="ECO:0000313" key="9">
    <source>
        <dbReference type="EMBL" id="UGS38213.1"/>
    </source>
</evidence>
<dbReference type="GO" id="GO:0160147">
    <property type="term" value="F:tRNA pseudouridine(38-40) synthase activity"/>
    <property type="evidence" value="ECO:0007669"/>
    <property type="project" value="UniProtKB-EC"/>
</dbReference>
<dbReference type="Gene3D" id="3.30.70.660">
    <property type="entry name" value="Pseudouridine synthase I, catalytic domain, C-terminal subdomain"/>
    <property type="match status" value="1"/>
</dbReference>
<comment type="caution">
    <text evidence="4">Lacks conserved residue(s) required for the propagation of feature annotation.</text>
</comment>
<dbReference type="PIRSF" id="PIRSF001430">
    <property type="entry name" value="tRNA_psdUrid_synth"/>
    <property type="match status" value="1"/>
</dbReference>
<gene>
    <name evidence="4 9" type="primary">truA</name>
    <name evidence="9" type="ORF">DSM104329_04637</name>
</gene>
<dbReference type="RefSeq" id="WP_259312243.1">
    <property type="nucleotide sequence ID" value="NZ_CP087164.1"/>
</dbReference>
<dbReference type="EC" id="5.4.99.12" evidence="4"/>
<dbReference type="EMBL" id="CP087164">
    <property type="protein sequence ID" value="UGS38213.1"/>
    <property type="molecule type" value="Genomic_DNA"/>
</dbReference>
<evidence type="ECO:0000259" key="8">
    <source>
        <dbReference type="Pfam" id="PF01416"/>
    </source>
</evidence>
<dbReference type="CDD" id="cd02570">
    <property type="entry name" value="PseudoU_synth_EcTruA"/>
    <property type="match status" value="1"/>
</dbReference>
<dbReference type="KEGG" id="sbae:DSM104329_04637"/>
<comment type="catalytic activity">
    <reaction evidence="4 7">
        <text>uridine(38/39/40) in tRNA = pseudouridine(38/39/40) in tRNA</text>
        <dbReference type="Rhea" id="RHEA:22376"/>
        <dbReference type="Rhea" id="RHEA-COMP:10085"/>
        <dbReference type="Rhea" id="RHEA-COMP:10087"/>
        <dbReference type="ChEBI" id="CHEBI:65314"/>
        <dbReference type="ChEBI" id="CHEBI:65315"/>
        <dbReference type="EC" id="5.4.99.12"/>
    </reaction>
</comment>
<dbReference type="InterPro" id="IPR020094">
    <property type="entry name" value="TruA/RsuA/RluB/E/F_N"/>
</dbReference>
<comment type="subunit">
    <text evidence="4">Homodimer.</text>
</comment>
<keyword evidence="3 4" id="KW-0413">Isomerase</keyword>
<evidence type="ECO:0000256" key="2">
    <source>
        <dbReference type="ARBA" id="ARBA00022694"/>
    </source>
</evidence>
<feature type="domain" description="Pseudouridine synthase I TruA alpha/beta" evidence="8">
    <location>
        <begin position="140"/>
        <end position="241"/>
    </location>
</feature>
<evidence type="ECO:0000256" key="5">
    <source>
        <dbReference type="PIRSR" id="PIRSR001430-1"/>
    </source>
</evidence>
<evidence type="ECO:0000313" key="10">
    <source>
        <dbReference type="Proteomes" id="UP001162834"/>
    </source>
</evidence>
<dbReference type="PANTHER" id="PTHR11142">
    <property type="entry name" value="PSEUDOURIDYLATE SYNTHASE"/>
    <property type="match status" value="1"/>
</dbReference>
<dbReference type="AlphaFoldDB" id="A0A9E6Y248"/>
<dbReference type="Proteomes" id="UP001162834">
    <property type="component" value="Chromosome"/>
</dbReference>
<feature type="active site" description="Nucleophile" evidence="4 5">
    <location>
        <position position="52"/>
    </location>
</feature>
<comment type="similarity">
    <text evidence="1 4 7">Belongs to the tRNA pseudouridine synthase TruA family.</text>
</comment>
<evidence type="ECO:0000256" key="1">
    <source>
        <dbReference type="ARBA" id="ARBA00009375"/>
    </source>
</evidence>
<dbReference type="Gene3D" id="3.30.70.580">
    <property type="entry name" value="Pseudouridine synthase I, catalytic domain, N-terminal subdomain"/>
    <property type="match status" value="1"/>
</dbReference>
<evidence type="ECO:0000256" key="7">
    <source>
        <dbReference type="RuleBase" id="RU003792"/>
    </source>
</evidence>
<dbReference type="InterPro" id="IPR020097">
    <property type="entry name" value="PsdUridine_synth_TruA_a/b_dom"/>
</dbReference>
<evidence type="ECO:0000256" key="3">
    <source>
        <dbReference type="ARBA" id="ARBA00023235"/>
    </source>
</evidence>
<dbReference type="SUPFAM" id="SSF55120">
    <property type="entry name" value="Pseudouridine synthase"/>
    <property type="match status" value="1"/>
</dbReference>
<keyword evidence="10" id="KW-1185">Reference proteome</keyword>
<evidence type="ECO:0000256" key="6">
    <source>
        <dbReference type="PIRSR" id="PIRSR001430-2"/>
    </source>
</evidence>
<accession>A0A9E6Y248</accession>
<evidence type="ECO:0000256" key="4">
    <source>
        <dbReference type="HAMAP-Rule" id="MF_00171"/>
    </source>
</evidence>
<keyword evidence="2 4" id="KW-0819">tRNA processing</keyword>
<dbReference type="HAMAP" id="MF_00171">
    <property type="entry name" value="TruA"/>
    <property type="match status" value="1"/>
</dbReference>
<dbReference type="PANTHER" id="PTHR11142:SF0">
    <property type="entry name" value="TRNA PSEUDOURIDINE SYNTHASE-LIKE 1"/>
    <property type="match status" value="1"/>
</dbReference>
<dbReference type="GO" id="GO:0031119">
    <property type="term" value="P:tRNA pseudouridine synthesis"/>
    <property type="evidence" value="ECO:0007669"/>
    <property type="project" value="UniProtKB-UniRule"/>
</dbReference>
<organism evidence="9 10">
    <name type="scientific">Capillimicrobium parvum</name>
    <dbReference type="NCBI Taxonomy" id="2884022"/>
    <lineage>
        <taxon>Bacteria</taxon>
        <taxon>Bacillati</taxon>
        <taxon>Actinomycetota</taxon>
        <taxon>Thermoleophilia</taxon>
        <taxon>Solirubrobacterales</taxon>
        <taxon>Capillimicrobiaceae</taxon>
        <taxon>Capillimicrobium</taxon>
    </lineage>
</organism>
<feature type="binding site" evidence="4 6">
    <location>
        <position position="106"/>
    </location>
    <ligand>
        <name>substrate</name>
    </ligand>
</feature>
<name>A0A9E6Y248_9ACTN</name>
<dbReference type="InterPro" id="IPR020103">
    <property type="entry name" value="PsdUridine_synth_cat_dom_sf"/>
</dbReference>
<dbReference type="InterPro" id="IPR001406">
    <property type="entry name" value="PsdUridine_synth_TruA"/>
</dbReference>
<dbReference type="NCBIfam" id="TIGR00071">
    <property type="entry name" value="hisT_truA"/>
    <property type="match status" value="1"/>
</dbReference>
<dbReference type="Pfam" id="PF01416">
    <property type="entry name" value="PseudoU_synth_1"/>
    <property type="match status" value="1"/>
</dbReference>
<reference evidence="9" key="1">
    <citation type="journal article" date="2022" name="Int. J. Syst. Evol. Microbiol.">
        <title>Pseudomonas aegrilactucae sp. nov. and Pseudomonas morbosilactucae sp. nov., pathogens causing bacterial rot of lettuce in Japan.</title>
        <authorList>
            <person name="Sawada H."/>
            <person name="Fujikawa T."/>
            <person name="Satou M."/>
        </authorList>
    </citation>
    <scope>NUCLEOTIDE SEQUENCE</scope>
    <source>
        <strain evidence="9">0166_1</strain>
    </source>
</reference>
<proteinExistence type="inferred from homology"/>